<organism evidence="1 2">
    <name type="scientific">Rhododendron molle</name>
    <name type="common">Chinese azalea</name>
    <name type="synonym">Azalea mollis</name>
    <dbReference type="NCBI Taxonomy" id="49168"/>
    <lineage>
        <taxon>Eukaryota</taxon>
        <taxon>Viridiplantae</taxon>
        <taxon>Streptophyta</taxon>
        <taxon>Embryophyta</taxon>
        <taxon>Tracheophyta</taxon>
        <taxon>Spermatophyta</taxon>
        <taxon>Magnoliopsida</taxon>
        <taxon>eudicotyledons</taxon>
        <taxon>Gunneridae</taxon>
        <taxon>Pentapetalae</taxon>
        <taxon>asterids</taxon>
        <taxon>Ericales</taxon>
        <taxon>Ericaceae</taxon>
        <taxon>Ericoideae</taxon>
        <taxon>Rhodoreae</taxon>
        <taxon>Rhododendron</taxon>
    </lineage>
</organism>
<gene>
    <name evidence="1" type="ORF">RHMOL_Rhmol01G0368400</name>
</gene>
<accession>A0ACC0QBM2</accession>
<proteinExistence type="predicted"/>
<protein>
    <submittedName>
        <fullName evidence="1">Uncharacterized protein</fullName>
    </submittedName>
</protein>
<keyword evidence="2" id="KW-1185">Reference proteome</keyword>
<sequence>MEVIVLELKDVDDWIYRGEGAVNLFLAYSGSTPTFVCSFILHSYDDFVVLERYYAYKRLPGLNLPETDTIVRKVIQLCDECLLWRETEDLIRVYLSKEFLEVAEKNILSQCPSRQGDAAMVNTLCDFALLMSDHSVFPYCNHYLLFTKKINKNQCVLSPCK</sequence>
<reference evidence="1" key="1">
    <citation type="submission" date="2022-02" db="EMBL/GenBank/DDBJ databases">
        <title>Plant Genome Project.</title>
        <authorList>
            <person name="Zhang R.-G."/>
        </authorList>
    </citation>
    <scope>NUCLEOTIDE SEQUENCE</scope>
    <source>
        <strain evidence="1">AT1</strain>
    </source>
</reference>
<name>A0ACC0QBM2_RHOML</name>
<dbReference type="Proteomes" id="UP001062846">
    <property type="component" value="Chromosome 1"/>
</dbReference>
<evidence type="ECO:0000313" key="1">
    <source>
        <dbReference type="EMBL" id="KAI8574622.1"/>
    </source>
</evidence>
<dbReference type="EMBL" id="CM046388">
    <property type="protein sequence ID" value="KAI8574622.1"/>
    <property type="molecule type" value="Genomic_DNA"/>
</dbReference>
<evidence type="ECO:0000313" key="2">
    <source>
        <dbReference type="Proteomes" id="UP001062846"/>
    </source>
</evidence>
<comment type="caution">
    <text evidence="1">The sequence shown here is derived from an EMBL/GenBank/DDBJ whole genome shotgun (WGS) entry which is preliminary data.</text>
</comment>